<evidence type="ECO:0000313" key="5">
    <source>
        <dbReference type="Proteomes" id="UP000612680"/>
    </source>
</evidence>
<feature type="region of interest" description="Disordered" evidence="1">
    <location>
        <begin position="109"/>
        <end position="129"/>
    </location>
</feature>
<dbReference type="EMBL" id="CP056775">
    <property type="protein sequence ID" value="QRR01431.1"/>
    <property type="molecule type" value="Genomic_DNA"/>
</dbReference>
<dbReference type="SUPFAM" id="SSF50998">
    <property type="entry name" value="Quinoprotein alcohol dehydrogenase-like"/>
    <property type="match status" value="1"/>
</dbReference>
<evidence type="ECO:0000313" key="4">
    <source>
        <dbReference type="EMBL" id="QRR01431.1"/>
    </source>
</evidence>
<dbReference type="InterPro" id="IPR011047">
    <property type="entry name" value="Quinoprotein_ADH-like_sf"/>
</dbReference>
<feature type="domain" description="Secretion system C-terminal sorting" evidence="3">
    <location>
        <begin position="555"/>
        <end position="626"/>
    </location>
</feature>
<name>A0ABX7I8X8_9BACT</name>
<evidence type="ECO:0000256" key="2">
    <source>
        <dbReference type="SAM" id="SignalP"/>
    </source>
</evidence>
<proteinExistence type="predicted"/>
<dbReference type="Gene3D" id="2.60.40.10">
    <property type="entry name" value="Immunoglobulins"/>
    <property type="match status" value="1"/>
</dbReference>
<dbReference type="InterPro" id="IPR013783">
    <property type="entry name" value="Ig-like_fold"/>
</dbReference>
<sequence length="628" mass="67512">MKYILLNAIIFFLAITSLLAQPAIQWDKTIGSLQNDAPGSMEQTSDGGFILVGTSGGGIGGDKSEPSKGSSDFWIVKLAADGTKQWDKTIGSPGSETAAAIRQTSDGGYIVGGSSGGPAGSDKSERSRGGSDFWVVKLDASGNKIWDKTFGGDNGDGMVDLRQTPDGGYVLAGVSTSGISGEKSEPRLDDFYNDFWVVKINAAGTLEWERTLGTSGPDRMRCMTLTADGGAVFGGEQGYEEQSSGYYLVKVSGLGVKEWDRRIGGTIHSADEIEGWADISDIQQTPDGGFILGGTSIGRASGDQSEPSINDYWIVKLDADRAVEWDNVIATDFVDGDKFSNTFVKLAQAVDGGYLLLGYSASFASGEKSEDSHNLVPDFWLVKLNSAGAFVWDKTIGGPGYERALSIVNTSDKGFALLGLSVSDAGFEKTENAKGANDLWIVKLAAEEPPLPVTLKNFSSAKENTTALLTWETTSETNSDHFEVQHSLDGKDWNQLTSINAQGESTKMSFYNYTHTTPVSGSENFYRLKMVDADGAFAYSKIQHLRFDQSISVSVYPNPVTETIHLQTADWSKVKGVQVVNNQGKTLYNSGNKPSQDINAKSFKPGLYFIKVTLTDGRETTRKVVVGQ</sequence>
<accession>A0ABX7I8X8</accession>
<keyword evidence="5" id="KW-1185">Reference proteome</keyword>
<gene>
    <name evidence="4" type="ORF">HWI92_11210</name>
</gene>
<evidence type="ECO:0000259" key="3">
    <source>
        <dbReference type="Pfam" id="PF18962"/>
    </source>
</evidence>
<evidence type="ECO:0000256" key="1">
    <source>
        <dbReference type="SAM" id="MobiDB-lite"/>
    </source>
</evidence>
<dbReference type="Pfam" id="PF18962">
    <property type="entry name" value="Por_Secre_tail"/>
    <property type="match status" value="1"/>
</dbReference>
<reference evidence="4 5" key="1">
    <citation type="submission" date="2020-06" db="EMBL/GenBank/DDBJ databases">
        <title>Dyadobacter sandarakinus sp. nov., isolated from the soil of the Arctic Yellow River Station.</title>
        <authorList>
            <person name="Zhang Y."/>
            <person name="Peng F."/>
        </authorList>
    </citation>
    <scope>NUCLEOTIDE SEQUENCE [LARGE SCALE GENOMIC DNA]</scope>
    <source>
        <strain evidence="4 5">Q3-56</strain>
    </source>
</reference>
<dbReference type="NCBIfam" id="TIGR04183">
    <property type="entry name" value="Por_Secre_tail"/>
    <property type="match status" value="1"/>
</dbReference>
<dbReference type="PANTHER" id="PTHR42754">
    <property type="entry name" value="ENDOGLUCANASE"/>
    <property type="match status" value="1"/>
</dbReference>
<dbReference type="Proteomes" id="UP000612680">
    <property type="component" value="Chromosome"/>
</dbReference>
<dbReference type="InterPro" id="IPR026444">
    <property type="entry name" value="Secre_tail"/>
</dbReference>
<feature type="chain" id="PRO_5047388092" evidence="2">
    <location>
        <begin position="21"/>
        <end position="628"/>
    </location>
</feature>
<protein>
    <submittedName>
        <fullName evidence="4">T9SS type A sorting domain-containing protein</fullName>
    </submittedName>
</protein>
<keyword evidence="2" id="KW-0732">Signal</keyword>
<dbReference type="PANTHER" id="PTHR42754:SF1">
    <property type="entry name" value="LIPOPROTEIN"/>
    <property type="match status" value="1"/>
</dbReference>
<feature type="signal peptide" evidence="2">
    <location>
        <begin position="1"/>
        <end position="20"/>
    </location>
</feature>
<feature type="compositionally biased region" description="Gly residues" evidence="1">
    <location>
        <begin position="109"/>
        <end position="119"/>
    </location>
</feature>
<dbReference type="RefSeq" id="WP_204663742.1">
    <property type="nucleotide sequence ID" value="NZ_CP056775.1"/>
</dbReference>
<organism evidence="4 5">
    <name type="scientific">Dyadobacter sandarakinus</name>
    <dbReference type="NCBI Taxonomy" id="2747268"/>
    <lineage>
        <taxon>Bacteria</taxon>
        <taxon>Pseudomonadati</taxon>
        <taxon>Bacteroidota</taxon>
        <taxon>Cytophagia</taxon>
        <taxon>Cytophagales</taxon>
        <taxon>Spirosomataceae</taxon>
        <taxon>Dyadobacter</taxon>
    </lineage>
</organism>